<gene>
    <name evidence="2" type="ORF">E3T25_07580</name>
</gene>
<reference evidence="2 3" key="1">
    <citation type="submission" date="2019-03" db="EMBL/GenBank/DDBJ databases">
        <title>Genomics of glacier-inhabiting Cryobacterium strains.</title>
        <authorList>
            <person name="Liu Q."/>
            <person name="Xin Y.-H."/>
        </authorList>
    </citation>
    <scope>NUCLEOTIDE SEQUENCE [LARGE SCALE GENOMIC DNA]</scope>
    <source>
        <strain evidence="2 3">TMT2-16</strain>
    </source>
</reference>
<sequence length="61" mass="6984">MPTAAIWDLLSFDCPAEPVPTANPLNRDRNQQGNHEQDEERPEERLDLDHREVFGPANSSR</sequence>
<evidence type="ECO:0000256" key="1">
    <source>
        <dbReference type="SAM" id="MobiDB-lite"/>
    </source>
</evidence>
<keyword evidence="3" id="KW-1185">Reference proteome</keyword>
<comment type="caution">
    <text evidence="2">The sequence shown here is derived from an EMBL/GenBank/DDBJ whole genome shotgun (WGS) entry which is preliminary data.</text>
</comment>
<evidence type="ECO:0000313" key="3">
    <source>
        <dbReference type="Proteomes" id="UP000297851"/>
    </source>
</evidence>
<feature type="compositionally biased region" description="Basic and acidic residues" evidence="1">
    <location>
        <begin position="26"/>
        <end position="53"/>
    </location>
</feature>
<name>A0ABY2JHG1_9MICO</name>
<dbReference type="Proteomes" id="UP000297851">
    <property type="component" value="Unassembled WGS sequence"/>
</dbReference>
<organism evidence="2 3">
    <name type="scientific">Cryobacterium sandaracinum</name>
    <dbReference type="NCBI Taxonomy" id="1259247"/>
    <lineage>
        <taxon>Bacteria</taxon>
        <taxon>Bacillati</taxon>
        <taxon>Actinomycetota</taxon>
        <taxon>Actinomycetes</taxon>
        <taxon>Micrococcales</taxon>
        <taxon>Microbacteriaceae</taxon>
        <taxon>Cryobacterium</taxon>
    </lineage>
</organism>
<feature type="region of interest" description="Disordered" evidence="1">
    <location>
        <begin position="14"/>
        <end position="61"/>
    </location>
</feature>
<accession>A0ABY2JHG1</accession>
<proteinExistence type="predicted"/>
<protein>
    <submittedName>
        <fullName evidence="2">Uncharacterized protein</fullName>
    </submittedName>
</protein>
<dbReference type="RefSeq" id="WP_134373444.1">
    <property type="nucleotide sequence ID" value="NZ_SOGO01000022.1"/>
</dbReference>
<dbReference type="EMBL" id="SOGO01000022">
    <property type="protein sequence ID" value="TFD03175.1"/>
    <property type="molecule type" value="Genomic_DNA"/>
</dbReference>
<evidence type="ECO:0000313" key="2">
    <source>
        <dbReference type="EMBL" id="TFD03175.1"/>
    </source>
</evidence>